<evidence type="ECO:0000313" key="1">
    <source>
        <dbReference type="EMBL" id="QJA66643.1"/>
    </source>
</evidence>
<dbReference type="EMBL" id="MT141558">
    <property type="protein sequence ID" value="QJA66643.1"/>
    <property type="molecule type" value="Genomic_DNA"/>
</dbReference>
<dbReference type="EMBL" id="MT142321">
    <property type="protein sequence ID" value="QJA78117.1"/>
    <property type="molecule type" value="Genomic_DNA"/>
</dbReference>
<dbReference type="AlphaFoldDB" id="A0A6M3JA02"/>
<organism evidence="1">
    <name type="scientific">viral metagenome</name>
    <dbReference type="NCBI Taxonomy" id="1070528"/>
    <lineage>
        <taxon>unclassified sequences</taxon>
        <taxon>metagenomes</taxon>
        <taxon>organismal metagenomes</taxon>
    </lineage>
</organism>
<evidence type="ECO:0000313" key="2">
    <source>
        <dbReference type="EMBL" id="QJA78117.1"/>
    </source>
</evidence>
<sequence length="106" mass="12175">MRLRRRRALTKEELAKKTEQRITNVMESTKIIKKIKDSMIVTVPVECCTNCQHGETRHGGWGGTYEGTCCKLLYKHTTVVSGSHKAFKDQNVDARTWCSLYKNRKG</sequence>
<accession>A0A6M3JA02</accession>
<name>A0A6M3JA02_9ZZZZ</name>
<gene>
    <name evidence="2" type="ORF">MM415A01130_0009</name>
    <name evidence="1" type="ORF">MM415B00340_0027</name>
</gene>
<reference evidence="1" key="1">
    <citation type="submission" date="2020-03" db="EMBL/GenBank/DDBJ databases">
        <title>The deep terrestrial virosphere.</title>
        <authorList>
            <person name="Holmfeldt K."/>
            <person name="Nilsson E."/>
            <person name="Simone D."/>
            <person name="Lopez-Fernandez M."/>
            <person name="Wu X."/>
            <person name="de Brujin I."/>
            <person name="Lundin D."/>
            <person name="Andersson A."/>
            <person name="Bertilsson S."/>
            <person name="Dopson M."/>
        </authorList>
    </citation>
    <scope>NUCLEOTIDE SEQUENCE</scope>
    <source>
        <strain evidence="2">MM415A01130</strain>
        <strain evidence="1">MM415B00340</strain>
    </source>
</reference>
<protein>
    <submittedName>
        <fullName evidence="1">Uncharacterized protein</fullName>
    </submittedName>
</protein>
<proteinExistence type="predicted"/>